<name>A0A6A2YA54_HIBSY</name>
<keyword evidence="4" id="KW-0472">Membrane</keyword>
<dbReference type="PANTHER" id="PTHR11827">
    <property type="entry name" value="SOLUTE CARRIER FAMILY 12, CATION COTRANSPORTERS"/>
    <property type="match status" value="1"/>
</dbReference>
<comment type="subcellular location">
    <subcellularLocation>
        <location evidence="1">Membrane</location>
        <topology evidence="1">Multi-pass membrane protein</topology>
    </subcellularLocation>
</comment>
<proteinExistence type="predicted"/>
<organism evidence="5 6">
    <name type="scientific">Hibiscus syriacus</name>
    <name type="common">Rose of Sharon</name>
    <dbReference type="NCBI Taxonomy" id="106335"/>
    <lineage>
        <taxon>Eukaryota</taxon>
        <taxon>Viridiplantae</taxon>
        <taxon>Streptophyta</taxon>
        <taxon>Embryophyta</taxon>
        <taxon>Tracheophyta</taxon>
        <taxon>Spermatophyta</taxon>
        <taxon>Magnoliopsida</taxon>
        <taxon>eudicotyledons</taxon>
        <taxon>Gunneridae</taxon>
        <taxon>Pentapetalae</taxon>
        <taxon>rosids</taxon>
        <taxon>malvids</taxon>
        <taxon>Malvales</taxon>
        <taxon>Malvaceae</taxon>
        <taxon>Malvoideae</taxon>
        <taxon>Hibiscus</taxon>
    </lineage>
</organism>
<dbReference type="AlphaFoldDB" id="A0A6A2YA54"/>
<gene>
    <name evidence="5" type="ORF">F3Y22_tig00111993pilonHSYRG00084</name>
</gene>
<reference evidence="5" key="1">
    <citation type="submission" date="2019-09" db="EMBL/GenBank/DDBJ databases">
        <title>Draft genome information of white flower Hibiscus syriacus.</title>
        <authorList>
            <person name="Kim Y.-M."/>
        </authorList>
    </citation>
    <scope>NUCLEOTIDE SEQUENCE [LARGE SCALE GENOMIC DNA]</scope>
    <source>
        <strain evidence="5">YM2019G1</strain>
    </source>
</reference>
<evidence type="ECO:0000256" key="1">
    <source>
        <dbReference type="ARBA" id="ARBA00004141"/>
    </source>
</evidence>
<protein>
    <submittedName>
        <fullName evidence="5">Transducin beta-like protein 2-like</fullName>
    </submittedName>
</protein>
<dbReference type="EMBL" id="VEPZ02001481">
    <property type="protein sequence ID" value="KAE8671129.1"/>
    <property type="molecule type" value="Genomic_DNA"/>
</dbReference>
<dbReference type="InterPro" id="IPR004842">
    <property type="entry name" value="SLC12A_fam"/>
</dbReference>
<dbReference type="PANTHER" id="PTHR11827:SF100">
    <property type="entry name" value="CATION-CHLORIDE COTRANSPORTER 1"/>
    <property type="match status" value="1"/>
</dbReference>
<evidence type="ECO:0000256" key="3">
    <source>
        <dbReference type="ARBA" id="ARBA00022989"/>
    </source>
</evidence>
<sequence>MSQSIPAFALICQFMVSQRHQANQVHPKNWYPIPLVFCRPWGKLPENVPCHPKLADFANCMKKKGRGMSIFINTLDGDYHERAEDAKAASNLIPTLMTRTVKGMGEAWRWRGVLWSRAWASAGLVVASGRISEGRHGSSAMKRYGCLRVTRLLRDEEIWSGDDTAHTSGRGITLLVHDEEFLAIFRKGDNSILTR</sequence>
<evidence type="ECO:0000313" key="6">
    <source>
        <dbReference type="Proteomes" id="UP000436088"/>
    </source>
</evidence>
<comment type="caution">
    <text evidence="5">The sequence shown here is derived from an EMBL/GenBank/DDBJ whole genome shotgun (WGS) entry which is preliminary data.</text>
</comment>
<keyword evidence="3" id="KW-1133">Transmembrane helix</keyword>
<dbReference type="GO" id="GO:0015377">
    <property type="term" value="F:chloride:monoatomic cation symporter activity"/>
    <property type="evidence" value="ECO:0007669"/>
    <property type="project" value="InterPro"/>
</dbReference>
<dbReference type="GO" id="GO:0016020">
    <property type="term" value="C:membrane"/>
    <property type="evidence" value="ECO:0007669"/>
    <property type="project" value="UniProtKB-SubCell"/>
</dbReference>
<keyword evidence="2" id="KW-0812">Transmembrane</keyword>
<evidence type="ECO:0000256" key="2">
    <source>
        <dbReference type="ARBA" id="ARBA00022692"/>
    </source>
</evidence>
<evidence type="ECO:0000313" key="5">
    <source>
        <dbReference type="EMBL" id="KAE8671129.1"/>
    </source>
</evidence>
<accession>A0A6A2YA54</accession>
<evidence type="ECO:0000256" key="4">
    <source>
        <dbReference type="ARBA" id="ARBA00023136"/>
    </source>
</evidence>
<keyword evidence="6" id="KW-1185">Reference proteome</keyword>
<dbReference type="Proteomes" id="UP000436088">
    <property type="component" value="Unassembled WGS sequence"/>
</dbReference>